<dbReference type="Gene3D" id="3.40.50.10330">
    <property type="entry name" value="Probable inorganic polyphosphate/atp-NAD kinase, domain 1"/>
    <property type="match status" value="1"/>
</dbReference>
<dbReference type="SUPFAM" id="SSF111331">
    <property type="entry name" value="NAD kinase/diacylglycerol kinase-like"/>
    <property type="match status" value="1"/>
</dbReference>
<reference evidence="2" key="1">
    <citation type="submission" date="2018-05" db="EMBL/GenBank/DDBJ databases">
        <authorList>
            <person name="Lanie J.A."/>
            <person name="Ng W.-L."/>
            <person name="Kazmierczak K.M."/>
            <person name="Andrzejewski T.M."/>
            <person name="Davidsen T.M."/>
            <person name="Wayne K.J."/>
            <person name="Tettelin H."/>
            <person name="Glass J.I."/>
            <person name="Rusch D."/>
            <person name="Podicherti R."/>
            <person name="Tsui H.-C.T."/>
            <person name="Winkler M.E."/>
        </authorList>
    </citation>
    <scope>NUCLEOTIDE SEQUENCE</scope>
</reference>
<gene>
    <name evidence="2" type="ORF">METZ01_LOCUS299228</name>
</gene>
<dbReference type="PROSITE" id="PS50146">
    <property type="entry name" value="DAGK"/>
    <property type="match status" value="1"/>
</dbReference>
<dbReference type="PANTHER" id="PTHR12358:SF54">
    <property type="entry name" value="SPHINGOSINE KINASE RELATED PROTEIN"/>
    <property type="match status" value="1"/>
</dbReference>
<dbReference type="PANTHER" id="PTHR12358">
    <property type="entry name" value="SPHINGOSINE KINASE"/>
    <property type="match status" value="1"/>
</dbReference>
<dbReference type="InterPro" id="IPR050187">
    <property type="entry name" value="Lipid_Phosphate_FormReg"/>
</dbReference>
<dbReference type="InterPro" id="IPR017438">
    <property type="entry name" value="ATP-NAD_kinase_N"/>
</dbReference>
<proteinExistence type="predicted"/>
<dbReference type="EMBL" id="UINC01092629">
    <property type="protein sequence ID" value="SVC46374.1"/>
    <property type="molecule type" value="Genomic_DNA"/>
</dbReference>
<organism evidence="2">
    <name type="scientific">marine metagenome</name>
    <dbReference type="NCBI Taxonomy" id="408172"/>
    <lineage>
        <taxon>unclassified sequences</taxon>
        <taxon>metagenomes</taxon>
        <taxon>ecological metagenomes</taxon>
    </lineage>
</organism>
<name>A0A382MBR2_9ZZZZ</name>
<accession>A0A382MBR2</accession>
<dbReference type="GO" id="GO:0016301">
    <property type="term" value="F:kinase activity"/>
    <property type="evidence" value="ECO:0007669"/>
    <property type="project" value="InterPro"/>
</dbReference>
<dbReference type="Pfam" id="PF00781">
    <property type="entry name" value="DAGK_cat"/>
    <property type="match status" value="1"/>
</dbReference>
<sequence length="87" mass="9809">MNTETFIIVNPTAGDGQAEKRWQDFENDLKKNHIHYHAVITEYQNHATELISEAVSSGYNRIGVFGGDGTLNEALQGLFKKDRIKSE</sequence>
<protein>
    <recommendedName>
        <fullName evidence="1">DAGKc domain-containing protein</fullName>
    </recommendedName>
</protein>
<dbReference type="AlphaFoldDB" id="A0A382MBR2"/>
<feature type="domain" description="DAGKc" evidence="1">
    <location>
        <begin position="1"/>
        <end position="87"/>
    </location>
</feature>
<dbReference type="InterPro" id="IPR001206">
    <property type="entry name" value="Diacylglycerol_kinase_cat_dom"/>
</dbReference>
<feature type="non-terminal residue" evidence="2">
    <location>
        <position position="87"/>
    </location>
</feature>
<dbReference type="InterPro" id="IPR016064">
    <property type="entry name" value="NAD/diacylglycerol_kinase_sf"/>
</dbReference>
<evidence type="ECO:0000313" key="2">
    <source>
        <dbReference type="EMBL" id="SVC46374.1"/>
    </source>
</evidence>
<evidence type="ECO:0000259" key="1">
    <source>
        <dbReference type="PROSITE" id="PS50146"/>
    </source>
</evidence>